<dbReference type="HOGENOM" id="CLU_2857207_0_0_2"/>
<gene>
    <name evidence="2" type="ordered locus">Ngar_c01830</name>
</gene>
<organism evidence="2 3">
    <name type="scientific">Nitrososphaera gargensis (strain Ga9.2)</name>
    <dbReference type="NCBI Taxonomy" id="1237085"/>
    <lineage>
        <taxon>Archaea</taxon>
        <taxon>Nitrososphaerota</taxon>
        <taxon>Nitrososphaeria</taxon>
        <taxon>Nitrososphaerales</taxon>
        <taxon>Nitrososphaeraceae</taxon>
        <taxon>Nitrososphaera</taxon>
    </lineage>
</organism>
<proteinExistence type="predicted"/>
<dbReference type="AlphaFoldDB" id="K0IH50"/>
<feature type="region of interest" description="Disordered" evidence="1">
    <location>
        <begin position="1"/>
        <end position="61"/>
    </location>
</feature>
<dbReference type="BioCyc" id="CNIT1237085:G1324-183-MONOMER"/>
<dbReference type="RefSeq" id="WP_015017705.1">
    <property type="nucleotide sequence ID" value="NC_018719.1"/>
</dbReference>
<protein>
    <submittedName>
        <fullName evidence="2">Uncharacterized protein</fullName>
    </submittedName>
</protein>
<evidence type="ECO:0000313" key="3">
    <source>
        <dbReference type="Proteomes" id="UP000008037"/>
    </source>
</evidence>
<evidence type="ECO:0000256" key="1">
    <source>
        <dbReference type="SAM" id="MobiDB-lite"/>
    </source>
</evidence>
<keyword evidence="3" id="KW-1185">Reference proteome</keyword>
<dbReference type="Proteomes" id="UP000008037">
    <property type="component" value="Chromosome"/>
</dbReference>
<dbReference type="OrthoDB" id="384548at2157"/>
<dbReference type="EMBL" id="CP002408">
    <property type="protein sequence ID" value="AFU57132.1"/>
    <property type="molecule type" value="Genomic_DNA"/>
</dbReference>
<dbReference type="InParanoid" id="K0IH50"/>
<reference evidence="2 3" key="1">
    <citation type="journal article" date="2012" name="Environ. Microbiol.">
        <title>The genome of the ammonia-oxidizing Candidatus Nitrososphaera gargensis: insights into metabolic versatility and environmental adaptations.</title>
        <authorList>
            <person name="Spang A."/>
            <person name="Poehlein A."/>
            <person name="Offre P."/>
            <person name="Zumbragel S."/>
            <person name="Haider S."/>
            <person name="Rychlik N."/>
            <person name="Nowka B."/>
            <person name="Schmeisser C."/>
            <person name="Lebedeva E.V."/>
            <person name="Rattei T."/>
            <person name="Bohm C."/>
            <person name="Schmid M."/>
            <person name="Galushko A."/>
            <person name="Hatzenpichler R."/>
            <person name="Weinmaier T."/>
            <person name="Daniel R."/>
            <person name="Schleper C."/>
            <person name="Spieck E."/>
            <person name="Streit W."/>
            <person name="Wagner M."/>
        </authorList>
    </citation>
    <scope>NUCLEOTIDE SEQUENCE [LARGE SCALE GENOMIC DNA]</scope>
    <source>
        <strain evidence="3">Ga9.2</strain>
    </source>
</reference>
<sequence length="61" mass="6715">MGAKKKKGQEDQALHEATHGQFGEEPRPEPMPNTEDKPSEGSSGGNIEDRIRAARKKSRTI</sequence>
<accession>K0IH50</accession>
<dbReference type="KEGG" id="nga:Ngar_c01830"/>
<evidence type="ECO:0000313" key="2">
    <source>
        <dbReference type="EMBL" id="AFU57132.1"/>
    </source>
</evidence>
<name>K0IH50_NITGG</name>
<feature type="compositionally biased region" description="Basic and acidic residues" evidence="1">
    <location>
        <begin position="8"/>
        <end position="39"/>
    </location>
</feature>
<dbReference type="GeneID" id="13796359"/>